<evidence type="ECO:0000256" key="4">
    <source>
        <dbReference type="ARBA" id="ARBA00023136"/>
    </source>
</evidence>
<evidence type="ECO:0000256" key="3">
    <source>
        <dbReference type="ARBA" id="ARBA00022989"/>
    </source>
</evidence>
<keyword evidence="8" id="KW-1185">Reference proteome</keyword>
<feature type="transmembrane region" description="Helical" evidence="6">
    <location>
        <begin position="223"/>
        <end position="246"/>
    </location>
</feature>
<evidence type="ECO:0000256" key="2">
    <source>
        <dbReference type="ARBA" id="ARBA00022692"/>
    </source>
</evidence>
<evidence type="ECO:0000256" key="5">
    <source>
        <dbReference type="SAM" id="MobiDB-lite"/>
    </source>
</evidence>
<dbReference type="Gene3D" id="1.20.1070.10">
    <property type="entry name" value="Rhodopsin 7-helix transmembrane proteins"/>
    <property type="match status" value="1"/>
</dbReference>
<feature type="compositionally biased region" description="Polar residues" evidence="5">
    <location>
        <begin position="557"/>
        <end position="571"/>
    </location>
</feature>
<protein>
    <submittedName>
        <fullName evidence="7">Uncharacterized protein</fullName>
    </submittedName>
</protein>
<evidence type="ECO:0000256" key="1">
    <source>
        <dbReference type="ARBA" id="ARBA00004141"/>
    </source>
</evidence>
<evidence type="ECO:0000313" key="7">
    <source>
        <dbReference type="EMBL" id="TMW60049.1"/>
    </source>
</evidence>
<keyword evidence="4 6" id="KW-0472">Membrane</keyword>
<dbReference type="GO" id="GO:0004930">
    <property type="term" value="F:G protein-coupled receptor activity"/>
    <property type="evidence" value="ECO:0007669"/>
    <property type="project" value="TreeGrafter"/>
</dbReference>
<dbReference type="Proteomes" id="UP000794436">
    <property type="component" value="Unassembled WGS sequence"/>
</dbReference>
<feature type="region of interest" description="Disordered" evidence="5">
    <location>
        <begin position="556"/>
        <end position="643"/>
    </location>
</feature>
<dbReference type="InterPro" id="IPR022343">
    <property type="entry name" value="GCR1-cAMP_receptor"/>
</dbReference>
<dbReference type="EMBL" id="SPLM01000108">
    <property type="protein sequence ID" value="TMW60049.1"/>
    <property type="molecule type" value="Genomic_DNA"/>
</dbReference>
<evidence type="ECO:0000256" key="6">
    <source>
        <dbReference type="SAM" id="Phobius"/>
    </source>
</evidence>
<dbReference type="OrthoDB" id="100006at2759"/>
<sequence length="792" mass="88356">MVSAERQQMLKAVAAGTSSGLSIVGSVYILGRYWYGRRMRARASPGSAIHHVDVTKELIHVLAWMDLVGAIGRVFGVLPTKSYSEGETVSDICKLQAYVIAFGDLAPIVWNFVMALNLFRWVCIGEDQQMLKRKIKWYIFGAVLFTLTVNTVALAFDTFAAAGLWCWIALPNDHTAETYWKLGVLYIWVLLGALAMVVLLVLVKMDVQERLKGVDNEDARVAYHGVVQNLTIYILAFIACWSPAVLDRGYQAITGQEIFTLSMMHASFVPLQGFVNAVIYGKFHVWIGRHVQRGRASTKVLQRESNRPWDANRVAEERQKERGHFGSATIFVTSFDMNWSPFPPNLDDWIPANNDVYVFSLQHCLGVQQVEQAIRRHLLKINYPTGYRSITSLAGSQYRGSSQDAAVCQIVFVNNADIASGNFQFHASEDKSPCKDLFLDSSEGLNEQPSYKDRILHHSLPDTKDRIRNVKYWLCEEILTSSHKPICSIYELEVDRFFAFKNSEAALSDRKAGNMALREKKDVQEFKIKLVNLDANIWTYQTVQRPNNPLWRLRTAASESTGEQQTSTKSGVSAGDIESSYDNVQSSTEGKTRSFSQRFGKKKRMDRSNSARSIGRQSTGSSHGGPSFSNAKRGGLDTDDEPQVELVPIDPSSISTLFPLPSEDVYALQRKVYEVAHSVQSGFQTSAKDEESEESLLAYTNFRTVTWKEASMHGVMHSAITKAVNGVIHVAIKVRGGEKGQGGQGVLCIQEEDLIKRATPVIGEAEPIPFDIQLTWGGKHVGYLHGDILSGL</sequence>
<feature type="transmembrane region" description="Helical" evidence="6">
    <location>
        <begin position="182"/>
        <end position="203"/>
    </location>
</feature>
<feature type="compositionally biased region" description="Polar residues" evidence="5">
    <location>
        <begin position="608"/>
        <end position="621"/>
    </location>
</feature>
<proteinExistence type="predicted"/>
<name>A0A8K1CBL5_PYTOL</name>
<reference evidence="7" key="1">
    <citation type="submission" date="2019-03" db="EMBL/GenBank/DDBJ databases">
        <title>Long read genome sequence of the mycoparasitic Pythium oligandrum ATCC 38472 isolated from sugarbeet rhizosphere.</title>
        <authorList>
            <person name="Gaulin E."/>
        </authorList>
    </citation>
    <scope>NUCLEOTIDE SEQUENCE</scope>
    <source>
        <strain evidence="7">ATCC 38472_TT</strain>
    </source>
</reference>
<gene>
    <name evidence="7" type="ORF">Poli38472_000091</name>
</gene>
<dbReference type="PRINTS" id="PR02001">
    <property type="entry name" value="GCR1CAMPR"/>
</dbReference>
<evidence type="ECO:0000313" key="8">
    <source>
        <dbReference type="Proteomes" id="UP000794436"/>
    </source>
</evidence>
<dbReference type="SUPFAM" id="SSF81321">
    <property type="entry name" value="Family A G protein-coupled receptor-like"/>
    <property type="match status" value="1"/>
</dbReference>
<dbReference type="GO" id="GO:0005886">
    <property type="term" value="C:plasma membrane"/>
    <property type="evidence" value="ECO:0007669"/>
    <property type="project" value="TreeGrafter"/>
</dbReference>
<feature type="transmembrane region" description="Helical" evidence="6">
    <location>
        <begin position="137"/>
        <end position="170"/>
    </location>
</feature>
<dbReference type="InterPro" id="IPR036691">
    <property type="entry name" value="Endo/exonu/phosph_ase_sf"/>
</dbReference>
<dbReference type="PANTHER" id="PTHR23112">
    <property type="entry name" value="G PROTEIN-COUPLED RECEPTOR 157-RELATED"/>
    <property type="match status" value="1"/>
</dbReference>
<feature type="transmembrane region" description="Helical" evidence="6">
    <location>
        <begin position="58"/>
        <end position="75"/>
    </location>
</feature>
<dbReference type="Gene3D" id="3.60.10.10">
    <property type="entry name" value="Endonuclease/exonuclease/phosphatase"/>
    <property type="match status" value="1"/>
</dbReference>
<dbReference type="AlphaFoldDB" id="A0A8K1CBL5"/>
<accession>A0A8K1CBL5</accession>
<organism evidence="7 8">
    <name type="scientific">Pythium oligandrum</name>
    <name type="common">Mycoparasitic fungus</name>
    <dbReference type="NCBI Taxonomy" id="41045"/>
    <lineage>
        <taxon>Eukaryota</taxon>
        <taxon>Sar</taxon>
        <taxon>Stramenopiles</taxon>
        <taxon>Oomycota</taxon>
        <taxon>Peronosporomycetes</taxon>
        <taxon>Pythiales</taxon>
        <taxon>Pythiaceae</taxon>
        <taxon>Pythium</taxon>
    </lineage>
</organism>
<keyword evidence="2 6" id="KW-0812">Transmembrane</keyword>
<comment type="subcellular location">
    <subcellularLocation>
        <location evidence="1">Membrane</location>
        <topology evidence="1">Multi-pass membrane protein</topology>
    </subcellularLocation>
</comment>
<feature type="compositionally biased region" description="Polar residues" evidence="5">
    <location>
        <begin position="580"/>
        <end position="597"/>
    </location>
</feature>
<dbReference type="GO" id="GO:0007189">
    <property type="term" value="P:adenylate cyclase-activating G protein-coupled receptor signaling pathway"/>
    <property type="evidence" value="ECO:0007669"/>
    <property type="project" value="TreeGrafter"/>
</dbReference>
<dbReference type="Pfam" id="PF05462">
    <property type="entry name" value="Dicty_CAR"/>
    <property type="match status" value="1"/>
</dbReference>
<keyword evidence="3 6" id="KW-1133">Transmembrane helix</keyword>
<feature type="transmembrane region" description="Helical" evidence="6">
    <location>
        <begin position="12"/>
        <end position="35"/>
    </location>
</feature>
<comment type="caution">
    <text evidence="7">The sequence shown here is derived from an EMBL/GenBank/DDBJ whole genome shotgun (WGS) entry which is preliminary data.</text>
</comment>
<dbReference type="PANTHER" id="PTHR23112:SF0">
    <property type="entry name" value="TRANSMEMBRANE PROTEIN 116"/>
    <property type="match status" value="1"/>
</dbReference>
<feature type="transmembrane region" description="Helical" evidence="6">
    <location>
        <begin position="95"/>
        <end position="116"/>
    </location>
</feature>